<gene>
    <name evidence="5" type="ORF">SI65_00094</name>
</gene>
<evidence type="ECO:0000256" key="2">
    <source>
        <dbReference type="ARBA" id="ARBA00010139"/>
    </source>
</evidence>
<keyword evidence="4" id="KW-0274">FAD</keyword>
<comment type="cofactor">
    <cofactor evidence="1">
        <name>FAD</name>
        <dbReference type="ChEBI" id="CHEBI:57692"/>
    </cofactor>
</comment>
<reference evidence="5 6" key="1">
    <citation type="journal article" date="2016" name="BMC Genomics">
        <title>Comparative genomic and transcriptomic analyses of the Fuzhuan brick tea-fermentation fungus Aspergillus cristatus.</title>
        <authorList>
            <person name="Ge Y."/>
            <person name="Wang Y."/>
            <person name="Liu Y."/>
            <person name="Tan Y."/>
            <person name="Ren X."/>
            <person name="Zhang X."/>
            <person name="Hyde K.D."/>
            <person name="Liu Y."/>
            <person name="Liu Z."/>
        </authorList>
    </citation>
    <scope>NUCLEOTIDE SEQUENCE [LARGE SCALE GENOMIC DNA]</scope>
    <source>
        <strain evidence="5 6">GZAAS20.1005</strain>
    </source>
</reference>
<dbReference type="VEuPathDB" id="FungiDB:SI65_00094"/>
<proteinExistence type="inferred from homology"/>
<dbReference type="PANTHER" id="PTHR42877:SF4">
    <property type="entry name" value="FAD_NAD(P)-BINDING DOMAIN-CONTAINING PROTEIN-RELATED"/>
    <property type="match status" value="1"/>
</dbReference>
<dbReference type="SUPFAM" id="SSF51905">
    <property type="entry name" value="FAD/NAD(P)-binding domain"/>
    <property type="match status" value="1"/>
</dbReference>
<dbReference type="InterPro" id="IPR051209">
    <property type="entry name" value="FAD-bind_Monooxygenase_sf"/>
</dbReference>
<comment type="caution">
    <text evidence="5">The sequence shown here is derived from an EMBL/GenBank/DDBJ whole genome shotgun (WGS) entry which is preliminary data.</text>
</comment>
<keyword evidence="6" id="KW-1185">Reference proteome</keyword>
<protein>
    <submittedName>
        <fullName evidence="5">Uncharacterized protein</fullName>
    </submittedName>
</protein>
<evidence type="ECO:0000256" key="3">
    <source>
        <dbReference type="ARBA" id="ARBA00022630"/>
    </source>
</evidence>
<dbReference type="AlphaFoldDB" id="A0A1E3BQ44"/>
<dbReference type="InterPro" id="IPR036188">
    <property type="entry name" value="FAD/NAD-bd_sf"/>
</dbReference>
<dbReference type="OrthoDB" id="4510461at2759"/>
<evidence type="ECO:0000313" key="5">
    <source>
        <dbReference type="EMBL" id="ODM22506.1"/>
    </source>
</evidence>
<dbReference type="Proteomes" id="UP000094569">
    <property type="component" value="Unassembled WGS sequence"/>
</dbReference>
<sequence length="93" mass="10530">MDVDDPRYANRGTGEVYGLRYRKRGSLSSFVIEIKQMDDYVDLAIYEKNADAGGTWFENHYPGLACDSPAHIYTFPFDPNPDWSALYASGPEI</sequence>
<organism evidence="5 6">
    <name type="scientific">Aspergillus cristatus</name>
    <name type="common">Chinese Fuzhuan brick tea-fermentation fungus</name>
    <name type="synonym">Eurotium cristatum</name>
    <dbReference type="NCBI Taxonomy" id="573508"/>
    <lineage>
        <taxon>Eukaryota</taxon>
        <taxon>Fungi</taxon>
        <taxon>Dikarya</taxon>
        <taxon>Ascomycota</taxon>
        <taxon>Pezizomycotina</taxon>
        <taxon>Eurotiomycetes</taxon>
        <taxon>Eurotiomycetidae</taxon>
        <taxon>Eurotiales</taxon>
        <taxon>Aspergillaceae</taxon>
        <taxon>Aspergillus</taxon>
        <taxon>Aspergillus subgen. Aspergillus</taxon>
    </lineage>
</organism>
<evidence type="ECO:0000256" key="4">
    <source>
        <dbReference type="ARBA" id="ARBA00022827"/>
    </source>
</evidence>
<keyword evidence="3" id="KW-0285">Flavoprotein</keyword>
<dbReference type="Pfam" id="PF13450">
    <property type="entry name" value="NAD_binding_8"/>
    <property type="match status" value="1"/>
</dbReference>
<evidence type="ECO:0000313" key="6">
    <source>
        <dbReference type="Proteomes" id="UP000094569"/>
    </source>
</evidence>
<name>A0A1E3BQ44_ASPCR</name>
<dbReference type="STRING" id="573508.A0A1E3BQ44"/>
<accession>A0A1E3BQ44</accession>
<dbReference type="Gene3D" id="3.50.50.60">
    <property type="entry name" value="FAD/NAD(P)-binding domain"/>
    <property type="match status" value="1"/>
</dbReference>
<comment type="similarity">
    <text evidence="2">Belongs to the FAD-binding monooxygenase family.</text>
</comment>
<dbReference type="EMBL" id="JXNT01000001">
    <property type="protein sequence ID" value="ODM22506.1"/>
    <property type="molecule type" value="Genomic_DNA"/>
</dbReference>
<evidence type="ECO:0000256" key="1">
    <source>
        <dbReference type="ARBA" id="ARBA00001974"/>
    </source>
</evidence>
<dbReference type="PANTHER" id="PTHR42877">
    <property type="entry name" value="L-ORNITHINE N(5)-MONOOXYGENASE-RELATED"/>
    <property type="match status" value="1"/>
</dbReference>